<accession>A0A146G300</accession>
<keyword evidence="3" id="KW-1185">Reference proteome</keyword>
<dbReference type="SUPFAM" id="SSF54523">
    <property type="entry name" value="Pili subunits"/>
    <property type="match status" value="1"/>
</dbReference>
<reference evidence="3" key="1">
    <citation type="journal article" date="2017" name="Genome Announc.">
        <title>Draft Genome Sequence of Terrimicrobium sacchariphilum NM-5T, a Facultative Anaerobic Soil Bacterium of the Class Spartobacteria.</title>
        <authorList>
            <person name="Qiu Y.L."/>
            <person name="Tourlousse D.M."/>
            <person name="Matsuura N."/>
            <person name="Ohashi A."/>
            <person name="Sekiguchi Y."/>
        </authorList>
    </citation>
    <scope>NUCLEOTIDE SEQUENCE [LARGE SCALE GENOMIC DNA]</scope>
    <source>
        <strain evidence="3">NM-5</strain>
    </source>
</reference>
<evidence type="ECO:0000313" key="3">
    <source>
        <dbReference type="Proteomes" id="UP000076023"/>
    </source>
</evidence>
<dbReference type="AlphaFoldDB" id="A0A146G300"/>
<gene>
    <name evidence="2" type="ORF">TSACC_2247</name>
</gene>
<dbReference type="STRING" id="690879.TSACC_2247"/>
<organism evidence="2 3">
    <name type="scientific">Terrimicrobium sacchariphilum</name>
    <dbReference type="NCBI Taxonomy" id="690879"/>
    <lineage>
        <taxon>Bacteria</taxon>
        <taxon>Pseudomonadati</taxon>
        <taxon>Verrucomicrobiota</taxon>
        <taxon>Terrimicrobiia</taxon>
        <taxon>Terrimicrobiales</taxon>
        <taxon>Terrimicrobiaceae</taxon>
        <taxon>Terrimicrobium</taxon>
    </lineage>
</organism>
<name>A0A146G300_TERSA</name>
<dbReference type="Gene3D" id="3.30.700.10">
    <property type="entry name" value="Glycoprotein, Type 4 Pilin"/>
    <property type="match status" value="1"/>
</dbReference>
<keyword evidence="1" id="KW-0812">Transmembrane</keyword>
<feature type="transmembrane region" description="Helical" evidence="1">
    <location>
        <begin position="39"/>
        <end position="58"/>
    </location>
</feature>
<comment type="caution">
    <text evidence="2">The sequence shown here is derived from an EMBL/GenBank/DDBJ whole genome shotgun (WGS) entry which is preliminary data.</text>
</comment>
<dbReference type="Proteomes" id="UP000076023">
    <property type="component" value="Unassembled WGS sequence"/>
</dbReference>
<evidence type="ECO:0000313" key="2">
    <source>
        <dbReference type="EMBL" id="GAT31853.1"/>
    </source>
</evidence>
<proteinExistence type="predicted"/>
<dbReference type="InterPro" id="IPR012902">
    <property type="entry name" value="N_methyl_site"/>
</dbReference>
<dbReference type="NCBIfam" id="TIGR02532">
    <property type="entry name" value="IV_pilin_GFxxxE"/>
    <property type="match status" value="1"/>
</dbReference>
<protein>
    <submittedName>
        <fullName evidence="2">Prepilin-type N-terminal cleavage/methylation domain-containing protein</fullName>
    </submittedName>
</protein>
<dbReference type="EMBL" id="BDCO01000002">
    <property type="protein sequence ID" value="GAT31853.1"/>
    <property type="molecule type" value="Genomic_DNA"/>
</dbReference>
<sequence length="257" mass="28019">MKNMEPRIFFKSSRNVAADTGLSKVSLRAGVGAFSLMEMMITVAIIGTLAALCMPAWTKIKDNSMRARDVSNLRGQAMAVLAYAGEHDGVLPGRINRGVAIPSTVTTDSKRTYYLSTVLIDAGYCSKDDKIWKTVCGYGADQFGVAYVVNSGKSSVPTYFFGNRSSTAGATTYDPKRIVSLKSNLDPDKDPKGKDEEPLSQIWMITNADGENYNSSTTGGLSNSLSEDVRTPWGGRHYVYFDAHVEFKRSGEYPSVN</sequence>
<keyword evidence="1" id="KW-1133">Transmembrane helix</keyword>
<keyword evidence="1" id="KW-0472">Membrane</keyword>
<dbReference type="InParanoid" id="A0A146G300"/>
<dbReference type="InterPro" id="IPR045584">
    <property type="entry name" value="Pilin-like"/>
</dbReference>
<evidence type="ECO:0000256" key="1">
    <source>
        <dbReference type="SAM" id="Phobius"/>
    </source>
</evidence>